<keyword evidence="3" id="KW-0723">Serine/threonine-protein kinase</keyword>
<dbReference type="RefSeq" id="XP_001749275.1">
    <property type="nucleotide sequence ID" value="XM_001749223.1"/>
</dbReference>
<dbReference type="Proteomes" id="UP000001357">
    <property type="component" value="Unassembled WGS sequence"/>
</dbReference>
<dbReference type="InterPro" id="IPR000961">
    <property type="entry name" value="AGC-kinase_C"/>
</dbReference>
<dbReference type="STRING" id="81824.A9V9H6"/>
<dbReference type="Gene3D" id="1.10.510.10">
    <property type="entry name" value="Transferase(Phosphotransferase) domain 1"/>
    <property type="match status" value="1"/>
</dbReference>
<feature type="domain" description="Phorbol-ester/DAG-type" evidence="15">
    <location>
        <begin position="56"/>
        <end position="106"/>
    </location>
</feature>
<dbReference type="InterPro" id="IPR011009">
    <property type="entry name" value="Kinase-like_dom_sf"/>
</dbReference>
<dbReference type="GO" id="GO:0008270">
    <property type="term" value="F:zinc ion binding"/>
    <property type="evidence" value="ECO:0007669"/>
    <property type="project" value="UniProtKB-KW"/>
</dbReference>
<evidence type="ECO:0000256" key="8">
    <source>
        <dbReference type="ARBA" id="ARBA00022771"/>
    </source>
</evidence>
<dbReference type="Pfam" id="PF00069">
    <property type="entry name" value="Pkinase"/>
    <property type="match status" value="1"/>
</dbReference>
<dbReference type="InterPro" id="IPR000008">
    <property type="entry name" value="C2_dom"/>
</dbReference>
<evidence type="ECO:0000256" key="6">
    <source>
        <dbReference type="ARBA" id="ARBA00022723"/>
    </source>
</evidence>
<dbReference type="GO" id="GO:0005524">
    <property type="term" value="F:ATP binding"/>
    <property type="evidence" value="ECO:0007669"/>
    <property type="project" value="UniProtKB-UniRule"/>
</dbReference>
<dbReference type="FunFam" id="3.30.60.20:FF:000126">
    <property type="entry name" value="Protein kinase D4"/>
    <property type="match status" value="1"/>
</dbReference>
<evidence type="ECO:0000256" key="11">
    <source>
        <dbReference type="ARBA" id="ARBA00022840"/>
    </source>
</evidence>
<dbReference type="OMA" id="HERCHAQ"/>
<feature type="domain" description="C2" evidence="13">
    <location>
        <begin position="113"/>
        <end position="240"/>
    </location>
</feature>
<dbReference type="InterPro" id="IPR020454">
    <property type="entry name" value="DAG/PE-bd"/>
</dbReference>
<dbReference type="SUPFAM" id="SSF57889">
    <property type="entry name" value="Cysteine-rich domain"/>
    <property type="match status" value="2"/>
</dbReference>
<keyword evidence="4" id="KW-0597">Phosphoprotein</keyword>
<dbReference type="Gene3D" id="2.60.40.150">
    <property type="entry name" value="C2 domain"/>
    <property type="match status" value="1"/>
</dbReference>
<dbReference type="AlphaFoldDB" id="A9V9H6"/>
<evidence type="ECO:0000259" key="16">
    <source>
        <dbReference type="PROSITE" id="PS51285"/>
    </source>
</evidence>
<keyword evidence="7 12" id="KW-0547">Nucleotide-binding</keyword>
<dbReference type="GO" id="GO:0004697">
    <property type="term" value="F:diacylglycerol-dependent serine/threonine kinase activity"/>
    <property type="evidence" value="ECO:0007669"/>
    <property type="project" value="UniProtKB-EC"/>
</dbReference>
<proteinExistence type="inferred from homology"/>
<organism evidence="17 18">
    <name type="scientific">Monosiga brevicollis</name>
    <name type="common">Choanoflagellate</name>
    <dbReference type="NCBI Taxonomy" id="81824"/>
    <lineage>
        <taxon>Eukaryota</taxon>
        <taxon>Choanoflagellata</taxon>
        <taxon>Craspedida</taxon>
        <taxon>Salpingoecidae</taxon>
        <taxon>Monosiga</taxon>
    </lineage>
</organism>
<dbReference type="EC" id="2.7.11.13" evidence="2"/>
<evidence type="ECO:0000313" key="17">
    <source>
        <dbReference type="EMBL" id="EDQ85796.1"/>
    </source>
</evidence>
<dbReference type="SMART" id="SM00109">
    <property type="entry name" value="C1"/>
    <property type="match status" value="2"/>
</dbReference>
<dbReference type="PROSITE" id="PS51285">
    <property type="entry name" value="AGC_KINASE_CTER"/>
    <property type="match status" value="1"/>
</dbReference>
<dbReference type="PANTHER" id="PTHR24351">
    <property type="entry name" value="RIBOSOMAL PROTEIN S6 KINASE"/>
    <property type="match status" value="1"/>
</dbReference>
<comment type="similarity">
    <text evidence="1">Belongs to the protein kinase superfamily. AGC Ser/Thr protein kinase family. PKC subfamily.</text>
</comment>
<name>A9V9H6_MONBE</name>
<evidence type="ECO:0000256" key="10">
    <source>
        <dbReference type="ARBA" id="ARBA00022833"/>
    </source>
</evidence>
<dbReference type="EMBL" id="CH991570">
    <property type="protein sequence ID" value="EDQ85796.1"/>
    <property type="molecule type" value="Genomic_DNA"/>
</dbReference>
<dbReference type="FunFam" id="1.10.510.10:FF:000048">
    <property type="entry name" value="Protein kinase C"/>
    <property type="match status" value="1"/>
</dbReference>
<dbReference type="InterPro" id="IPR046349">
    <property type="entry name" value="C1-like_sf"/>
</dbReference>
<dbReference type="PROSITE" id="PS50011">
    <property type="entry name" value="PROTEIN_KINASE_DOM"/>
    <property type="match status" value="1"/>
</dbReference>
<accession>A9V9H6</accession>
<dbReference type="Gene3D" id="3.30.200.20">
    <property type="entry name" value="Phosphorylase Kinase, domain 1"/>
    <property type="match status" value="1"/>
</dbReference>
<evidence type="ECO:0000256" key="3">
    <source>
        <dbReference type="ARBA" id="ARBA00022527"/>
    </source>
</evidence>
<dbReference type="CDD" id="cd20793">
    <property type="entry name" value="C1_cPKC_nPKC_rpt2"/>
    <property type="match status" value="1"/>
</dbReference>
<dbReference type="GO" id="GO:0035556">
    <property type="term" value="P:intracellular signal transduction"/>
    <property type="evidence" value="ECO:0000318"/>
    <property type="project" value="GO_Central"/>
</dbReference>
<dbReference type="FunFam" id="3.30.200.20:FF:000474">
    <property type="entry name" value="Serine/threonine-protein kinase N2-like"/>
    <property type="match status" value="1"/>
</dbReference>
<evidence type="ECO:0000256" key="12">
    <source>
        <dbReference type="PROSITE-ProRule" id="PRU10141"/>
    </source>
</evidence>
<dbReference type="SUPFAM" id="SSF56112">
    <property type="entry name" value="Protein kinase-like (PK-like)"/>
    <property type="match status" value="1"/>
</dbReference>
<dbReference type="InterPro" id="IPR035892">
    <property type="entry name" value="C2_domain_sf"/>
</dbReference>
<keyword evidence="11 12" id="KW-0067">ATP-binding</keyword>
<dbReference type="PROSITE" id="PS50004">
    <property type="entry name" value="C2"/>
    <property type="match status" value="1"/>
</dbReference>
<dbReference type="SMART" id="SM00220">
    <property type="entry name" value="S_TKc"/>
    <property type="match status" value="1"/>
</dbReference>
<dbReference type="InterPro" id="IPR008271">
    <property type="entry name" value="Ser/Thr_kinase_AS"/>
</dbReference>
<dbReference type="eggNOG" id="KOG0696">
    <property type="taxonomic scope" value="Eukaryota"/>
</dbReference>
<dbReference type="GeneID" id="5894615"/>
<dbReference type="GO" id="GO:0004674">
    <property type="term" value="F:protein serine/threonine kinase activity"/>
    <property type="evidence" value="ECO:0000318"/>
    <property type="project" value="GO_Central"/>
</dbReference>
<dbReference type="InterPro" id="IPR002219">
    <property type="entry name" value="PKC_DAG/PE"/>
</dbReference>
<gene>
    <name evidence="17" type="ORF">MONBRDRAFT_34036</name>
</gene>
<evidence type="ECO:0000256" key="7">
    <source>
        <dbReference type="ARBA" id="ARBA00022741"/>
    </source>
</evidence>
<evidence type="ECO:0000256" key="1">
    <source>
        <dbReference type="ARBA" id="ARBA00005490"/>
    </source>
</evidence>
<dbReference type="Pfam" id="PF00130">
    <property type="entry name" value="C1_1"/>
    <property type="match status" value="1"/>
</dbReference>
<evidence type="ECO:0000256" key="4">
    <source>
        <dbReference type="ARBA" id="ARBA00022553"/>
    </source>
</evidence>
<keyword evidence="5" id="KW-0808">Transferase</keyword>
<evidence type="ECO:0000259" key="15">
    <source>
        <dbReference type="PROSITE" id="PS50081"/>
    </source>
</evidence>
<keyword evidence="6" id="KW-0479">Metal-binding</keyword>
<sequence length="611" mass="68810">MPNSHCLAKLRHRRGVTRQGLRCLDCGLAVHERCHAQLLVPCAGLDIELGQEASRPHKFQVKSYTTPTFCQHCGQMLYGLLRQGVQCSECHVNAHRSCSQSIPALCGMDLGEERGRIRLAFQVDKDSNSIRVTVLECANVGKFSQADDKNLTIFDCYAKVCVQGLKAKSLKTSDLVSTTGNVRFDWTANMPIPAKLSKTQRIFVYIKSATEGKKKNIFLGGVSFAIDKILAGEVRPECWYYLLNESRGAFTNSAVLSDSELDSIKKQLEDADRVRRESRPSHVSRQNPFEGFKPLCVLGRGSFGKVVLVEDRVTKQLLALKMLKKTLAYRGDEHIYILNERRALALDNKPPFIVDIHSCFQTPSHLCFAMEYINGGDLMYHIQRQRRFTEPAAQFLLAEICFALWFLHEQHIIYRDLKLDNIMLTQAGHVKLCDLGMVAFLPGPDGHAKTFAGTPTYLAPEIIMDCPYTTAVDWWALGVLAFELLSGREPFGAKTDEEIYNKILRNRVRFPSTISPAGMTFIKRLLQSVPAKRLGKTRAEVQRDPFFAGLDWKAVEKQKVKPHFVPTAKSDFNVDDSFLKASVALTPDQDLELMEPTSVFDRFSFVNVTFA</sequence>
<reference evidence="17 18" key="1">
    <citation type="journal article" date="2008" name="Nature">
        <title>The genome of the choanoflagellate Monosiga brevicollis and the origin of metazoans.</title>
        <authorList>
            <consortium name="JGI Sequencing"/>
            <person name="King N."/>
            <person name="Westbrook M.J."/>
            <person name="Young S.L."/>
            <person name="Kuo A."/>
            <person name="Abedin M."/>
            <person name="Chapman J."/>
            <person name="Fairclough S."/>
            <person name="Hellsten U."/>
            <person name="Isogai Y."/>
            <person name="Letunic I."/>
            <person name="Marr M."/>
            <person name="Pincus D."/>
            <person name="Putnam N."/>
            <person name="Rokas A."/>
            <person name="Wright K.J."/>
            <person name="Zuzow R."/>
            <person name="Dirks W."/>
            <person name="Good M."/>
            <person name="Goodstein D."/>
            <person name="Lemons D."/>
            <person name="Li W."/>
            <person name="Lyons J.B."/>
            <person name="Morris A."/>
            <person name="Nichols S."/>
            <person name="Richter D.J."/>
            <person name="Salamov A."/>
            <person name="Bork P."/>
            <person name="Lim W.A."/>
            <person name="Manning G."/>
            <person name="Miller W.T."/>
            <person name="McGinnis W."/>
            <person name="Shapiro H."/>
            <person name="Tjian R."/>
            <person name="Grigoriev I.V."/>
            <person name="Rokhsar D."/>
        </authorList>
    </citation>
    <scope>NUCLEOTIDE SEQUENCE [LARGE SCALE GENOMIC DNA]</scope>
    <source>
        <strain evidence="18">MX1 / ATCC 50154</strain>
    </source>
</reference>
<dbReference type="Gene3D" id="3.30.60.20">
    <property type="match status" value="2"/>
</dbReference>
<evidence type="ECO:0000259" key="13">
    <source>
        <dbReference type="PROSITE" id="PS50004"/>
    </source>
</evidence>
<evidence type="ECO:0000313" key="18">
    <source>
        <dbReference type="Proteomes" id="UP000001357"/>
    </source>
</evidence>
<feature type="domain" description="AGC-kinase C-terminal" evidence="16">
    <location>
        <begin position="548"/>
        <end position="611"/>
    </location>
</feature>
<protein>
    <recommendedName>
        <fullName evidence="2">protein kinase C</fullName>
        <ecNumber evidence="2">2.7.11.13</ecNumber>
    </recommendedName>
</protein>
<evidence type="ECO:0000256" key="2">
    <source>
        <dbReference type="ARBA" id="ARBA00012429"/>
    </source>
</evidence>
<dbReference type="InterPro" id="IPR000719">
    <property type="entry name" value="Prot_kinase_dom"/>
</dbReference>
<keyword evidence="8" id="KW-0863">Zinc-finger</keyword>
<evidence type="ECO:0000259" key="14">
    <source>
        <dbReference type="PROSITE" id="PS50011"/>
    </source>
</evidence>
<feature type="binding site" evidence="12">
    <location>
        <position position="321"/>
    </location>
    <ligand>
        <name>ATP</name>
        <dbReference type="ChEBI" id="CHEBI:30616"/>
    </ligand>
</feature>
<keyword evidence="10" id="KW-0862">Zinc</keyword>
<dbReference type="InterPro" id="IPR017441">
    <property type="entry name" value="Protein_kinase_ATP_BS"/>
</dbReference>
<dbReference type="SMART" id="SM00133">
    <property type="entry name" value="S_TK_X"/>
    <property type="match status" value="1"/>
</dbReference>
<dbReference type="KEGG" id="mbr:MONBRDRAFT_34036"/>
<keyword evidence="18" id="KW-1185">Reference proteome</keyword>
<feature type="domain" description="Phorbol-ester/DAG-type" evidence="15">
    <location>
        <begin position="1"/>
        <end position="42"/>
    </location>
</feature>
<dbReference type="PROSITE" id="PS00107">
    <property type="entry name" value="PROTEIN_KINASE_ATP"/>
    <property type="match status" value="1"/>
</dbReference>
<dbReference type="PROSITE" id="PS00479">
    <property type="entry name" value="ZF_DAG_PE_1"/>
    <property type="match status" value="1"/>
</dbReference>
<evidence type="ECO:0000256" key="9">
    <source>
        <dbReference type="ARBA" id="ARBA00022777"/>
    </source>
</evidence>
<feature type="domain" description="Protein kinase" evidence="14">
    <location>
        <begin position="292"/>
        <end position="547"/>
    </location>
</feature>
<dbReference type="SUPFAM" id="SSF49562">
    <property type="entry name" value="C2 domain (Calcium/lipid-binding domain, CaLB)"/>
    <property type="match status" value="1"/>
</dbReference>
<keyword evidence="9" id="KW-0418">Kinase</keyword>
<evidence type="ECO:0000256" key="5">
    <source>
        <dbReference type="ARBA" id="ARBA00022679"/>
    </source>
</evidence>
<dbReference type="PROSITE" id="PS00108">
    <property type="entry name" value="PROTEIN_KINASE_ST"/>
    <property type="match status" value="1"/>
</dbReference>
<dbReference type="PROSITE" id="PS50081">
    <property type="entry name" value="ZF_DAG_PE_2"/>
    <property type="match status" value="2"/>
</dbReference>
<dbReference type="PRINTS" id="PR00008">
    <property type="entry name" value="DAGPEDOMAIN"/>
</dbReference>
<dbReference type="InParanoid" id="A9V9H6"/>